<name>A0A2G9RPD6_AQUCT</name>
<dbReference type="EMBL" id="KV934065">
    <property type="protein sequence ID" value="PIO29786.1"/>
    <property type="molecule type" value="Genomic_DNA"/>
</dbReference>
<dbReference type="AlphaFoldDB" id="A0A2G9RPD6"/>
<keyword evidence="8" id="KW-0325">Glycoprotein</keyword>
<evidence type="ECO:0000256" key="8">
    <source>
        <dbReference type="ARBA" id="ARBA00023180"/>
    </source>
</evidence>
<keyword evidence="6" id="KW-0472">Membrane</keyword>
<keyword evidence="13" id="KW-1185">Reference proteome</keyword>
<dbReference type="PANTHER" id="PTHR11920">
    <property type="entry name" value="GUANYLYL CYCLASE"/>
    <property type="match status" value="1"/>
</dbReference>
<dbReference type="GO" id="GO:0005886">
    <property type="term" value="C:plasma membrane"/>
    <property type="evidence" value="ECO:0007669"/>
    <property type="project" value="TreeGrafter"/>
</dbReference>
<dbReference type="GO" id="GO:0001653">
    <property type="term" value="F:peptide receptor activity"/>
    <property type="evidence" value="ECO:0007669"/>
    <property type="project" value="TreeGrafter"/>
</dbReference>
<evidence type="ECO:0000256" key="6">
    <source>
        <dbReference type="ARBA" id="ARBA00023136"/>
    </source>
</evidence>
<evidence type="ECO:0000313" key="13">
    <source>
        <dbReference type="Proteomes" id="UP000228934"/>
    </source>
</evidence>
<dbReference type="CDD" id="cd07302">
    <property type="entry name" value="CHD"/>
    <property type="match status" value="1"/>
</dbReference>
<feature type="domain" description="Guanylate cyclase" evidence="11">
    <location>
        <begin position="25"/>
        <end position="155"/>
    </location>
</feature>
<proteinExistence type="inferred from homology"/>
<keyword evidence="9 10" id="KW-0456">Lyase</keyword>
<evidence type="ECO:0000256" key="7">
    <source>
        <dbReference type="ARBA" id="ARBA00023170"/>
    </source>
</evidence>
<evidence type="ECO:0000256" key="4">
    <source>
        <dbReference type="ARBA" id="ARBA00022741"/>
    </source>
</evidence>
<sequence>MLPKPVADDLRQGLTCQAQSYSNATVYFSDIVGFTSLSGASTPHQVVNFLNKLYTQFDEIIDNYDVYKVETIGDAYMVVSGVPKENGTRHVSEIASLALDLVGVCFSFQIPHLPDAKLKIRVGIHSGPVVAGVVGSKMPRYCLFGDTVNTASRMESTSEALKIQCSSSAADQLKQIGGYILTCRGTVDVKGKGAMTTWWLEGKDKADNWNIKPTY</sequence>
<dbReference type="GO" id="GO:0004383">
    <property type="term" value="F:guanylate cyclase activity"/>
    <property type="evidence" value="ECO:0007669"/>
    <property type="project" value="TreeGrafter"/>
</dbReference>
<evidence type="ECO:0000256" key="3">
    <source>
        <dbReference type="ARBA" id="ARBA00022729"/>
    </source>
</evidence>
<dbReference type="InterPro" id="IPR029787">
    <property type="entry name" value="Nucleotide_cyclase"/>
</dbReference>
<evidence type="ECO:0000259" key="11">
    <source>
        <dbReference type="PROSITE" id="PS50125"/>
    </source>
</evidence>
<dbReference type="InterPro" id="IPR001054">
    <property type="entry name" value="A/G_cyclase"/>
</dbReference>
<dbReference type="OrthoDB" id="1890790at2759"/>
<evidence type="ECO:0000256" key="10">
    <source>
        <dbReference type="RuleBase" id="RU000405"/>
    </source>
</evidence>
<dbReference type="GO" id="GO:0007168">
    <property type="term" value="P:receptor guanylyl cyclase signaling pathway"/>
    <property type="evidence" value="ECO:0007669"/>
    <property type="project" value="TreeGrafter"/>
</dbReference>
<dbReference type="SUPFAM" id="SSF55073">
    <property type="entry name" value="Nucleotide cyclase"/>
    <property type="match status" value="1"/>
</dbReference>
<dbReference type="GO" id="GO:0000166">
    <property type="term" value="F:nucleotide binding"/>
    <property type="evidence" value="ECO:0007669"/>
    <property type="project" value="UniProtKB-KW"/>
</dbReference>
<dbReference type="Pfam" id="PF00211">
    <property type="entry name" value="Guanylate_cyc"/>
    <property type="match status" value="1"/>
</dbReference>
<dbReference type="FunFam" id="3.30.70.1230:FF:000019">
    <property type="entry name" value="Guanylate cyclase"/>
    <property type="match status" value="1"/>
</dbReference>
<organism evidence="12 13">
    <name type="scientific">Aquarana catesbeiana</name>
    <name type="common">American bullfrog</name>
    <name type="synonym">Rana catesbeiana</name>
    <dbReference type="NCBI Taxonomy" id="8400"/>
    <lineage>
        <taxon>Eukaryota</taxon>
        <taxon>Metazoa</taxon>
        <taxon>Chordata</taxon>
        <taxon>Craniata</taxon>
        <taxon>Vertebrata</taxon>
        <taxon>Euteleostomi</taxon>
        <taxon>Amphibia</taxon>
        <taxon>Batrachia</taxon>
        <taxon>Anura</taxon>
        <taxon>Neobatrachia</taxon>
        <taxon>Ranoidea</taxon>
        <taxon>Ranidae</taxon>
        <taxon>Aquarana</taxon>
    </lineage>
</organism>
<dbReference type="SMART" id="SM00044">
    <property type="entry name" value="CYCc"/>
    <property type="match status" value="1"/>
</dbReference>
<keyword evidence="5" id="KW-1133">Transmembrane helix</keyword>
<dbReference type="PANTHER" id="PTHR11920:SF506">
    <property type="entry name" value="GUANYLATE CYCLASE"/>
    <property type="match status" value="1"/>
</dbReference>
<evidence type="ECO:0000256" key="2">
    <source>
        <dbReference type="ARBA" id="ARBA00022692"/>
    </source>
</evidence>
<gene>
    <name evidence="12" type="ORF">AB205_0137320</name>
</gene>
<dbReference type="Proteomes" id="UP000228934">
    <property type="component" value="Unassembled WGS sequence"/>
</dbReference>
<keyword evidence="7" id="KW-0675">Receptor</keyword>
<comment type="similarity">
    <text evidence="10">Belongs to the adenylyl cyclase class-4/guanylyl cyclase family.</text>
</comment>
<dbReference type="InterPro" id="IPR018297">
    <property type="entry name" value="A/G_cyclase_CS"/>
</dbReference>
<evidence type="ECO:0000256" key="9">
    <source>
        <dbReference type="ARBA" id="ARBA00023239"/>
    </source>
</evidence>
<dbReference type="PROSITE" id="PS00452">
    <property type="entry name" value="GUANYLATE_CYCLASE_1"/>
    <property type="match status" value="1"/>
</dbReference>
<evidence type="ECO:0000256" key="1">
    <source>
        <dbReference type="ARBA" id="ARBA00004479"/>
    </source>
</evidence>
<dbReference type="GO" id="GO:0004016">
    <property type="term" value="F:adenylate cyclase activity"/>
    <property type="evidence" value="ECO:0007669"/>
    <property type="project" value="TreeGrafter"/>
</dbReference>
<keyword evidence="4" id="KW-0547">Nucleotide-binding</keyword>
<accession>A0A2G9RPD6</accession>
<reference evidence="13" key="1">
    <citation type="journal article" date="2017" name="Nat. Commun.">
        <title>The North American bullfrog draft genome provides insight into hormonal regulation of long noncoding RNA.</title>
        <authorList>
            <person name="Hammond S.A."/>
            <person name="Warren R.L."/>
            <person name="Vandervalk B.P."/>
            <person name="Kucuk E."/>
            <person name="Khan H."/>
            <person name="Gibb E.A."/>
            <person name="Pandoh P."/>
            <person name="Kirk H."/>
            <person name="Zhao Y."/>
            <person name="Jones M."/>
            <person name="Mungall A.J."/>
            <person name="Coope R."/>
            <person name="Pleasance S."/>
            <person name="Moore R.A."/>
            <person name="Holt R.A."/>
            <person name="Round J.M."/>
            <person name="Ohora S."/>
            <person name="Walle B.V."/>
            <person name="Veldhoen N."/>
            <person name="Helbing C.C."/>
            <person name="Birol I."/>
        </authorList>
    </citation>
    <scope>NUCLEOTIDE SEQUENCE [LARGE SCALE GENOMIC DNA]</scope>
</reference>
<keyword evidence="2" id="KW-0812">Transmembrane</keyword>
<dbReference type="InterPro" id="IPR050401">
    <property type="entry name" value="Cyclic_nucleotide_synthase"/>
</dbReference>
<dbReference type="GO" id="GO:0035556">
    <property type="term" value="P:intracellular signal transduction"/>
    <property type="evidence" value="ECO:0007669"/>
    <property type="project" value="InterPro"/>
</dbReference>
<keyword evidence="3" id="KW-0732">Signal</keyword>
<dbReference type="PROSITE" id="PS50125">
    <property type="entry name" value="GUANYLATE_CYCLASE_2"/>
    <property type="match status" value="1"/>
</dbReference>
<evidence type="ECO:0000313" key="12">
    <source>
        <dbReference type="EMBL" id="PIO29786.1"/>
    </source>
</evidence>
<evidence type="ECO:0000256" key="5">
    <source>
        <dbReference type="ARBA" id="ARBA00022989"/>
    </source>
</evidence>
<protein>
    <recommendedName>
        <fullName evidence="11">Guanylate cyclase domain-containing protein</fullName>
    </recommendedName>
</protein>
<dbReference type="Gene3D" id="3.30.70.1230">
    <property type="entry name" value="Nucleotide cyclase"/>
    <property type="match status" value="1"/>
</dbReference>
<comment type="subcellular location">
    <subcellularLocation>
        <location evidence="1">Membrane</location>
        <topology evidence="1">Single-pass type I membrane protein</topology>
    </subcellularLocation>
</comment>